<reference evidence="2 3" key="1">
    <citation type="journal article" date="2008" name="Proc. Natl. Acad. Sci. U.S.A.">
        <title>The genome of Cyanothece 51142, a unicellular diazotrophic cyanobacterium important in the marine nitrogen cycle.</title>
        <authorList>
            <person name="Welsh E.A."/>
            <person name="Liberton M."/>
            <person name="Stoeckel J."/>
            <person name="Loh T."/>
            <person name="Elvitigala T."/>
            <person name="Wang C."/>
            <person name="Wollam A."/>
            <person name="Fulton R.S."/>
            <person name="Clifton S.W."/>
            <person name="Jacobs J.M."/>
            <person name="Aurora R."/>
            <person name="Ghosh B.K."/>
            <person name="Sherman L.A."/>
            <person name="Smith R.D."/>
            <person name="Wilson R.K."/>
            <person name="Pakrasi H.B."/>
        </authorList>
    </citation>
    <scope>NUCLEOTIDE SEQUENCE [LARGE SCALE GENOMIC DNA]</scope>
    <source>
        <strain evidence="3">ATCC 51142 / BH68</strain>
    </source>
</reference>
<name>B1WUY4_CROS5</name>
<accession>B1WUY4</accession>
<sequence length="32" mass="3316">MVKSFKVPFGKGDLGGSSSVSIGRTTHEYEGG</sequence>
<dbReference type="EMBL" id="CP000806">
    <property type="protein sequence ID" value="ACB52181.1"/>
    <property type="molecule type" value="Genomic_DNA"/>
</dbReference>
<dbReference type="STRING" id="43989.cce_2833"/>
<protein>
    <submittedName>
        <fullName evidence="2">Uncharacterized protein</fullName>
    </submittedName>
</protein>
<dbReference type="AlphaFoldDB" id="B1WUY4"/>
<organism evidence="2 3">
    <name type="scientific">Crocosphaera subtropica (strain ATCC 51142 / BH68)</name>
    <name type="common">Cyanothece sp. (strain ATCC 51142)</name>
    <dbReference type="NCBI Taxonomy" id="43989"/>
    <lineage>
        <taxon>Bacteria</taxon>
        <taxon>Bacillati</taxon>
        <taxon>Cyanobacteriota</taxon>
        <taxon>Cyanophyceae</taxon>
        <taxon>Oscillatoriophycideae</taxon>
        <taxon>Chroococcales</taxon>
        <taxon>Aphanothecaceae</taxon>
        <taxon>Crocosphaera</taxon>
        <taxon>Crocosphaera subtropica</taxon>
    </lineage>
</organism>
<dbReference type="KEGG" id="cyt:cce_2833"/>
<gene>
    <name evidence="2" type="ordered locus">cce_2833</name>
</gene>
<dbReference type="HOGENOM" id="CLU_3388999_0_0_3"/>
<evidence type="ECO:0000313" key="2">
    <source>
        <dbReference type="EMBL" id="ACB52181.1"/>
    </source>
</evidence>
<evidence type="ECO:0000313" key="3">
    <source>
        <dbReference type="Proteomes" id="UP000001203"/>
    </source>
</evidence>
<feature type="region of interest" description="Disordered" evidence="1">
    <location>
        <begin position="1"/>
        <end position="32"/>
    </location>
</feature>
<keyword evidence="3" id="KW-1185">Reference proteome</keyword>
<dbReference type="Proteomes" id="UP000001203">
    <property type="component" value="Chromosome circular"/>
</dbReference>
<evidence type="ECO:0000256" key="1">
    <source>
        <dbReference type="SAM" id="MobiDB-lite"/>
    </source>
</evidence>
<proteinExistence type="predicted"/>